<name>A0A165BNR8_EXIGL</name>
<feature type="region of interest" description="Disordered" evidence="1">
    <location>
        <begin position="68"/>
        <end position="88"/>
    </location>
</feature>
<dbReference type="InParanoid" id="A0A165BNR8"/>
<keyword evidence="3" id="KW-1185">Reference proteome</keyword>
<gene>
    <name evidence="2" type="ORF">EXIGLDRAFT_395765</name>
</gene>
<protein>
    <submittedName>
        <fullName evidence="2">Uncharacterized protein</fullName>
    </submittedName>
</protein>
<sequence>MNASMGAFRRVASHSSPAQYLLRADRDSLDLQRVKIAASSAPADSLLTCSPGRPARTRKILRQRWTPASKQRFPQVVSPRSTHPPGSQAEQIIHFDNRHDLHWIDTVEDRGANRLYTLSVATMSRQMKIAPTCRRSTSHSLRTLQSAFSSAMFGK</sequence>
<proteinExistence type="predicted"/>
<evidence type="ECO:0000313" key="3">
    <source>
        <dbReference type="Proteomes" id="UP000077266"/>
    </source>
</evidence>
<dbReference type="AlphaFoldDB" id="A0A165BNR8"/>
<reference evidence="2 3" key="1">
    <citation type="journal article" date="2016" name="Mol. Biol. Evol.">
        <title>Comparative Genomics of Early-Diverging Mushroom-Forming Fungi Provides Insights into the Origins of Lignocellulose Decay Capabilities.</title>
        <authorList>
            <person name="Nagy L.G."/>
            <person name="Riley R."/>
            <person name="Tritt A."/>
            <person name="Adam C."/>
            <person name="Daum C."/>
            <person name="Floudas D."/>
            <person name="Sun H."/>
            <person name="Yadav J.S."/>
            <person name="Pangilinan J."/>
            <person name="Larsson K.H."/>
            <person name="Matsuura K."/>
            <person name="Barry K."/>
            <person name="Labutti K."/>
            <person name="Kuo R."/>
            <person name="Ohm R.A."/>
            <person name="Bhattacharya S.S."/>
            <person name="Shirouzu T."/>
            <person name="Yoshinaga Y."/>
            <person name="Martin F.M."/>
            <person name="Grigoriev I.V."/>
            <person name="Hibbett D.S."/>
        </authorList>
    </citation>
    <scope>NUCLEOTIDE SEQUENCE [LARGE SCALE GENOMIC DNA]</scope>
    <source>
        <strain evidence="2 3">HHB12029</strain>
    </source>
</reference>
<dbReference type="EMBL" id="KV426430">
    <property type="protein sequence ID" value="KZV80978.1"/>
    <property type="molecule type" value="Genomic_DNA"/>
</dbReference>
<accession>A0A165BNR8</accession>
<organism evidence="2 3">
    <name type="scientific">Exidia glandulosa HHB12029</name>
    <dbReference type="NCBI Taxonomy" id="1314781"/>
    <lineage>
        <taxon>Eukaryota</taxon>
        <taxon>Fungi</taxon>
        <taxon>Dikarya</taxon>
        <taxon>Basidiomycota</taxon>
        <taxon>Agaricomycotina</taxon>
        <taxon>Agaricomycetes</taxon>
        <taxon>Auriculariales</taxon>
        <taxon>Exidiaceae</taxon>
        <taxon>Exidia</taxon>
    </lineage>
</organism>
<evidence type="ECO:0000313" key="2">
    <source>
        <dbReference type="EMBL" id="KZV80978.1"/>
    </source>
</evidence>
<feature type="compositionally biased region" description="Polar residues" evidence="1">
    <location>
        <begin position="78"/>
        <end position="88"/>
    </location>
</feature>
<dbReference type="Proteomes" id="UP000077266">
    <property type="component" value="Unassembled WGS sequence"/>
</dbReference>
<evidence type="ECO:0000256" key="1">
    <source>
        <dbReference type="SAM" id="MobiDB-lite"/>
    </source>
</evidence>